<reference evidence="1 2" key="1">
    <citation type="journal article" date="2019" name="Commun. Biol.">
        <title>The bagworm genome reveals a unique fibroin gene that provides high tensile strength.</title>
        <authorList>
            <person name="Kono N."/>
            <person name="Nakamura H."/>
            <person name="Ohtoshi R."/>
            <person name="Tomita M."/>
            <person name="Numata K."/>
            <person name="Arakawa K."/>
        </authorList>
    </citation>
    <scope>NUCLEOTIDE SEQUENCE [LARGE SCALE GENOMIC DNA]</scope>
</reference>
<dbReference type="EMBL" id="BGZK01000267">
    <property type="protein sequence ID" value="GBP32960.1"/>
    <property type="molecule type" value="Genomic_DNA"/>
</dbReference>
<gene>
    <name evidence="1" type="ORF">EVAR_20140_1</name>
</gene>
<dbReference type="AlphaFoldDB" id="A0A4C1V342"/>
<name>A0A4C1V342_EUMVA</name>
<sequence length="201" mass="23118">MREERTSRPVLHEHVARAALPQMPSRPAPRLPFDPLWLYKQSLAPREFKRGRVYLRGEFRGGRPSTAENNKNIDAVRRTIESDRHVTYHETRASLGIGVPLRALIRQPNGNYCKVLLEAERGAVALYCCLQIVTTRIELIVRRSEERSSTTTTEVSSKFLFGSGWRYPSTLFFPPQNLNARPTSSFLLPYPFYSLRNSQIE</sequence>
<keyword evidence="2" id="KW-1185">Reference proteome</keyword>
<evidence type="ECO:0000313" key="1">
    <source>
        <dbReference type="EMBL" id="GBP32960.1"/>
    </source>
</evidence>
<proteinExistence type="predicted"/>
<organism evidence="1 2">
    <name type="scientific">Eumeta variegata</name>
    <name type="common">Bagworm moth</name>
    <name type="synonym">Eumeta japonica</name>
    <dbReference type="NCBI Taxonomy" id="151549"/>
    <lineage>
        <taxon>Eukaryota</taxon>
        <taxon>Metazoa</taxon>
        <taxon>Ecdysozoa</taxon>
        <taxon>Arthropoda</taxon>
        <taxon>Hexapoda</taxon>
        <taxon>Insecta</taxon>
        <taxon>Pterygota</taxon>
        <taxon>Neoptera</taxon>
        <taxon>Endopterygota</taxon>
        <taxon>Lepidoptera</taxon>
        <taxon>Glossata</taxon>
        <taxon>Ditrysia</taxon>
        <taxon>Tineoidea</taxon>
        <taxon>Psychidae</taxon>
        <taxon>Oiketicinae</taxon>
        <taxon>Eumeta</taxon>
    </lineage>
</organism>
<accession>A0A4C1V342</accession>
<dbReference type="OrthoDB" id="10017160at2759"/>
<dbReference type="Proteomes" id="UP000299102">
    <property type="component" value="Unassembled WGS sequence"/>
</dbReference>
<protein>
    <submittedName>
        <fullName evidence="1">Uncharacterized protein</fullName>
    </submittedName>
</protein>
<comment type="caution">
    <text evidence="1">The sequence shown here is derived from an EMBL/GenBank/DDBJ whole genome shotgun (WGS) entry which is preliminary data.</text>
</comment>
<evidence type="ECO:0000313" key="2">
    <source>
        <dbReference type="Proteomes" id="UP000299102"/>
    </source>
</evidence>